<dbReference type="Pfam" id="PF12802">
    <property type="entry name" value="MarR_2"/>
    <property type="match status" value="1"/>
</dbReference>
<accession>A0A840BGJ6</accession>
<sequence length="157" mass="17584">MANEAPMFTAETYRLQDSFGFMINALRARMMAVMDRELAPLGITSAQWAVLVQVAETPGVTAAALCRRVHYDTGSMTRMLDRLEEKGLIRRARSDHDRRAAYLHLTESGAEVNKKLPEYAAHVLNQHFEGFSVEEVDLLRSLMGRMLANAERLSAGT</sequence>
<proteinExistence type="predicted"/>
<feature type="domain" description="HTH marR-type" evidence="4">
    <location>
        <begin position="16"/>
        <end position="148"/>
    </location>
</feature>
<dbReference type="GO" id="GO:0003677">
    <property type="term" value="F:DNA binding"/>
    <property type="evidence" value="ECO:0007669"/>
    <property type="project" value="UniProtKB-KW"/>
</dbReference>
<dbReference type="PROSITE" id="PS01117">
    <property type="entry name" value="HTH_MARR_1"/>
    <property type="match status" value="1"/>
</dbReference>
<name>A0A840BGJ6_9RHOO</name>
<evidence type="ECO:0000256" key="2">
    <source>
        <dbReference type="ARBA" id="ARBA00023125"/>
    </source>
</evidence>
<evidence type="ECO:0000313" key="5">
    <source>
        <dbReference type="EMBL" id="MBB4010749.1"/>
    </source>
</evidence>
<dbReference type="InterPro" id="IPR000835">
    <property type="entry name" value="HTH_MarR-typ"/>
</dbReference>
<dbReference type="PROSITE" id="PS50995">
    <property type="entry name" value="HTH_MARR_2"/>
    <property type="match status" value="1"/>
</dbReference>
<comment type="caution">
    <text evidence="5">The sequence shown here is derived from an EMBL/GenBank/DDBJ whole genome shotgun (WGS) entry which is preliminary data.</text>
</comment>
<evidence type="ECO:0000256" key="1">
    <source>
        <dbReference type="ARBA" id="ARBA00023015"/>
    </source>
</evidence>
<evidence type="ECO:0000313" key="6">
    <source>
        <dbReference type="Proteomes" id="UP000561045"/>
    </source>
</evidence>
<dbReference type="Proteomes" id="UP000561045">
    <property type="component" value="Unassembled WGS sequence"/>
</dbReference>
<dbReference type="PANTHER" id="PTHR42756:SF1">
    <property type="entry name" value="TRANSCRIPTIONAL REPRESSOR OF EMRAB OPERON"/>
    <property type="match status" value="1"/>
</dbReference>
<dbReference type="PANTHER" id="PTHR42756">
    <property type="entry name" value="TRANSCRIPTIONAL REGULATOR, MARR"/>
    <property type="match status" value="1"/>
</dbReference>
<dbReference type="PRINTS" id="PR00598">
    <property type="entry name" value="HTHMARR"/>
</dbReference>
<keyword evidence="3" id="KW-0804">Transcription</keyword>
<reference evidence="5 6" key="1">
    <citation type="submission" date="2020-08" db="EMBL/GenBank/DDBJ databases">
        <title>Genomic Encyclopedia of Type Strains, Phase IV (KMG-IV): sequencing the most valuable type-strain genomes for metagenomic binning, comparative biology and taxonomic classification.</title>
        <authorList>
            <person name="Goeker M."/>
        </authorList>
    </citation>
    <scope>NUCLEOTIDE SEQUENCE [LARGE SCALE GENOMIC DNA]</scope>
    <source>
        <strain evidence="5 6">DSM 106739</strain>
    </source>
</reference>
<dbReference type="InterPro" id="IPR036390">
    <property type="entry name" value="WH_DNA-bd_sf"/>
</dbReference>
<evidence type="ECO:0000256" key="3">
    <source>
        <dbReference type="ARBA" id="ARBA00023163"/>
    </source>
</evidence>
<dbReference type="GO" id="GO:0003700">
    <property type="term" value="F:DNA-binding transcription factor activity"/>
    <property type="evidence" value="ECO:0007669"/>
    <property type="project" value="InterPro"/>
</dbReference>
<dbReference type="RefSeq" id="WP_183630658.1">
    <property type="nucleotide sequence ID" value="NZ_BAABLE010000011.1"/>
</dbReference>
<dbReference type="Gene3D" id="1.10.10.10">
    <property type="entry name" value="Winged helix-like DNA-binding domain superfamily/Winged helix DNA-binding domain"/>
    <property type="match status" value="1"/>
</dbReference>
<protein>
    <submittedName>
        <fullName evidence="5">DNA-binding MarR family transcriptional regulator</fullName>
    </submittedName>
</protein>
<keyword evidence="6" id="KW-1185">Reference proteome</keyword>
<dbReference type="InterPro" id="IPR023187">
    <property type="entry name" value="Tscrpt_reg_MarR-type_CS"/>
</dbReference>
<dbReference type="EMBL" id="JACIET010000001">
    <property type="protein sequence ID" value="MBB4010749.1"/>
    <property type="molecule type" value="Genomic_DNA"/>
</dbReference>
<dbReference type="InterPro" id="IPR036388">
    <property type="entry name" value="WH-like_DNA-bd_sf"/>
</dbReference>
<organism evidence="5 6">
    <name type="scientific">Niveibacterium umoris</name>
    <dbReference type="NCBI Taxonomy" id="1193620"/>
    <lineage>
        <taxon>Bacteria</taxon>
        <taxon>Pseudomonadati</taxon>
        <taxon>Pseudomonadota</taxon>
        <taxon>Betaproteobacteria</taxon>
        <taxon>Rhodocyclales</taxon>
        <taxon>Rhodocyclaceae</taxon>
        <taxon>Niveibacterium</taxon>
    </lineage>
</organism>
<dbReference type="SUPFAM" id="SSF46785">
    <property type="entry name" value="Winged helix' DNA-binding domain"/>
    <property type="match status" value="1"/>
</dbReference>
<dbReference type="AlphaFoldDB" id="A0A840BGJ6"/>
<gene>
    <name evidence="5" type="ORF">GGR36_000057</name>
</gene>
<keyword evidence="2 5" id="KW-0238">DNA-binding</keyword>
<keyword evidence="1" id="KW-0805">Transcription regulation</keyword>
<dbReference type="SMART" id="SM00347">
    <property type="entry name" value="HTH_MARR"/>
    <property type="match status" value="1"/>
</dbReference>
<evidence type="ECO:0000259" key="4">
    <source>
        <dbReference type="PROSITE" id="PS50995"/>
    </source>
</evidence>